<keyword evidence="1" id="KW-0812">Transmembrane</keyword>
<comment type="caution">
    <text evidence="2">The sequence shown here is derived from an EMBL/GenBank/DDBJ whole genome shotgun (WGS) entry which is preliminary data.</text>
</comment>
<gene>
    <name evidence="2" type="ORF">DDW13_02350</name>
</gene>
<sequence length="160" mass="18543">MEKLSRALNTSLKHKLSIKFLERSESFLSDSELSNLIEEIIYYYRAFGNPNLDKISNHIMEKSDKIRRELEELFSVITAINEIRYKSKELRKSARLLRVLSISASILIVGNYEILKFGNYSLDILLPLGLGISILMGLIFHMFYVWFSTCRSTKNILTAQ</sequence>
<keyword evidence="1" id="KW-0472">Membrane</keyword>
<evidence type="ECO:0000313" key="3">
    <source>
        <dbReference type="Proteomes" id="UP000245638"/>
    </source>
</evidence>
<organism evidence="2 3">
    <name type="scientific">Acidianus hospitalis</name>
    <dbReference type="NCBI Taxonomy" id="563177"/>
    <lineage>
        <taxon>Archaea</taxon>
        <taxon>Thermoproteota</taxon>
        <taxon>Thermoprotei</taxon>
        <taxon>Sulfolobales</taxon>
        <taxon>Sulfolobaceae</taxon>
        <taxon>Acidianus</taxon>
    </lineage>
</organism>
<feature type="transmembrane region" description="Helical" evidence="1">
    <location>
        <begin position="124"/>
        <end position="147"/>
    </location>
</feature>
<keyword evidence="1" id="KW-1133">Transmembrane helix</keyword>
<dbReference type="AlphaFoldDB" id="A0A2T9X9J6"/>
<evidence type="ECO:0000313" key="2">
    <source>
        <dbReference type="EMBL" id="PVU76712.1"/>
    </source>
</evidence>
<feature type="transmembrane region" description="Helical" evidence="1">
    <location>
        <begin position="96"/>
        <end position="112"/>
    </location>
</feature>
<reference evidence="2 3" key="1">
    <citation type="journal article" date="2015" name="Appl. Environ. Microbiol.">
        <title>Nanoarchaeota, Their Sulfolobales Host, and Nanoarchaeota Virus Distribution across Yellowstone National Park Hot Springs.</title>
        <authorList>
            <person name="Munson-McGee J.H."/>
            <person name="Field E.K."/>
            <person name="Bateson M."/>
            <person name="Rooney C."/>
            <person name="Stepanauskas R."/>
            <person name="Young M.J."/>
        </authorList>
    </citation>
    <scope>NUCLEOTIDE SEQUENCE [LARGE SCALE GENOMIC DNA]</scope>
    <source>
        <strain evidence="2">SCGC AC-742_N10</strain>
    </source>
</reference>
<evidence type="ECO:0000256" key="1">
    <source>
        <dbReference type="SAM" id="Phobius"/>
    </source>
</evidence>
<name>A0A2T9X9J6_9CREN</name>
<protein>
    <submittedName>
        <fullName evidence="2">Uncharacterized protein</fullName>
    </submittedName>
</protein>
<dbReference type="EMBL" id="QEFD01000074">
    <property type="protein sequence ID" value="PVU76712.1"/>
    <property type="molecule type" value="Genomic_DNA"/>
</dbReference>
<accession>A0A2T9X9J6</accession>
<proteinExistence type="predicted"/>
<dbReference type="Proteomes" id="UP000245638">
    <property type="component" value="Unassembled WGS sequence"/>
</dbReference>